<evidence type="ECO:0000256" key="8">
    <source>
        <dbReference type="ARBA" id="ARBA00035655"/>
    </source>
</evidence>
<keyword evidence="3" id="KW-1003">Cell membrane</keyword>
<reference evidence="10 11" key="1">
    <citation type="submission" date="2021-11" db="EMBL/GenBank/DDBJ databases">
        <authorList>
            <person name="Liang Q."/>
            <person name="Mou H."/>
            <person name="Liu Z."/>
        </authorList>
    </citation>
    <scope>NUCLEOTIDE SEQUENCE [LARGE SCALE GENOMIC DNA]</scope>
    <source>
        <strain evidence="10 11">CHU3</strain>
    </source>
</reference>
<dbReference type="Proteomes" id="UP001209701">
    <property type="component" value="Unassembled WGS sequence"/>
</dbReference>
<feature type="transmembrane region" description="Helical" evidence="9">
    <location>
        <begin position="164"/>
        <end position="197"/>
    </location>
</feature>
<dbReference type="PANTHER" id="PTHR30574">
    <property type="entry name" value="INNER MEMBRANE PROTEIN YEDE"/>
    <property type="match status" value="1"/>
</dbReference>
<keyword evidence="5 9" id="KW-0812">Transmembrane</keyword>
<comment type="similarity">
    <text evidence="8">Belongs to the TsuA/YedE (TC 9.B.102) family.</text>
</comment>
<dbReference type="Pfam" id="PF04143">
    <property type="entry name" value="Sulf_transp"/>
    <property type="match status" value="1"/>
</dbReference>
<keyword evidence="6 9" id="KW-1133">Transmembrane helix</keyword>
<evidence type="ECO:0000256" key="6">
    <source>
        <dbReference type="ARBA" id="ARBA00022989"/>
    </source>
</evidence>
<keyword evidence="7 9" id="KW-0472">Membrane</keyword>
<keyword evidence="11" id="KW-1185">Reference proteome</keyword>
<feature type="transmembrane region" description="Helical" evidence="9">
    <location>
        <begin position="316"/>
        <end position="337"/>
    </location>
</feature>
<feature type="transmembrane region" description="Helical" evidence="9">
    <location>
        <begin position="343"/>
        <end position="363"/>
    </location>
</feature>
<dbReference type="PANTHER" id="PTHR30574:SF1">
    <property type="entry name" value="SULPHUR TRANSPORT DOMAIN-CONTAINING PROTEIN"/>
    <property type="match status" value="1"/>
</dbReference>
<evidence type="ECO:0000256" key="9">
    <source>
        <dbReference type="SAM" id="Phobius"/>
    </source>
</evidence>
<comment type="subcellular location">
    <subcellularLocation>
        <location evidence="1">Cell inner membrane</location>
        <topology evidence="1">Multi-pass membrane protein</topology>
    </subcellularLocation>
</comment>
<proteinExistence type="inferred from homology"/>
<organism evidence="10 11">
    <name type="scientific">Roseateles oligotrophus</name>
    <dbReference type="NCBI Taxonomy" id="1769250"/>
    <lineage>
        <taxon>Bacteria</taxon>
        <taxon>Pseudomonadati</taxon>
        <taxon>Pseudomonadota</taxon>
        <taxon>Betaproteobacteria</taxon>
        <taxon>Burkholderiales</taxon>
        <taxon>Sphaerotilaceae</taxon>
        <taxon>Roseateles</taxon>
    </lineage>
</organism>
<evidence type="ECO:0000313" key="10">
    <source>
        <dbReference type="EMBL" id="MCV2371019.1"/>
    </source>
</evidence>
<keyword evidence="4" id="KW-0997">Cell inner membrane</keyword>
<accession>A0ABT2YLT5</accession>
<evidence type="ECO:0000256" key="3">
    <source>
        <dbReference type="ARBA" id="ARBA00022475"/>
    </source>
</evidence>
<evidence type="ECO:0000256" key="1">
    <source>
        <dbReference type="ARBA" id="ARBA00004429"/>
    </source>
</evidence>
<protein>
    <submittedName>
        <fullName evidence="10">YeeE/YedE family protein</fullName>
    </submittedName>
</protein>
<feature type="transmembrane region" description="Helical" evidence="9">
    <location>
        <begin position="87"/>
        <end position="104"/>
    </location>
</feature>
<evidence type="ECO:0000256" key="5">
    <source>
        <dbReference type="ARBA" id="ARBA00022692"/>
    </source>
</evidence>
<evidence type="ECO:0000256" key="2">
    <source>
        <dbReference type="ARBA" id="ARBA00022448"/>
    </source>
</evidence>
<feature type="transmembrane region" description="Helical" evidence="9">
    <location>
        <begin position="52"/>
        <end position="75"/>
    </location>
</feature>
<sequence>MHLPLNPAEASAAVVWGGLALGLALGALAQATRFCTRGAISDLYSYGGTSRLLMWVLAVAVAAAGGFGLMQIGWLDASRSMAWSERFLWPSYLVGGALFGYGMVLASGCPQRSLVKAASGNMKAWVTLIVAAVTAQMTLRGVLAELRVKFLDAFGWQLATPQDLGSLLASALGIASATPVRAALLSLLLLLAGLLLWRKRASLEPGHGWGGVLLGALLVAAWALTGHLGFIAEHPDTLEAAWMGTYSHRPEGFSFAAPLAQSLDLLTLWSDRNNTATFGVTLTLGVLLGSLASALLRKEFFWESFRSARDMGDHLLGGVLMGFGGVTAMGCSIGQGVTGLSLLSAGAVLALAAIVGGAWLALYRQARQIEKS</sequence>
<feature type="transmembrane region" description="Helical" evidence="9">
    <location>
        <begin position="209"/>
        <end position="232"/>
    </location>
</feature>
<comment type="caution">
    <text evidence="10">The sequence shown here is derived from an EMBL/GenBank/DDBJ whole genome shotgun (WGS) entry which is preliminary data.</text>
</comment>
<name>A0ABT2YLT5_9BURK</name>
<evidence type="ECO:0000256" key="7">
    <source>
        <dbReference type="ARBA" id="ARBA00023136"/>
    </source>
</evidence>
<feature type="transmembrane region" description="Helical" evidence="9">
    <location>
        <begin position="125"/>
        <end position="144"/>
    </location>
</feature>
<dbReference type="InterPro" id="IPR007272">
    <property type="entry name" value="Sulf_transp_TsuA/YedE"/>
</dbReference>
<keyword evidence="2" id="KW-0813">Transport</keyword>
<dbReference type="RefSeq" id="WP_263573600.1">
    <property type="nucleotide sequence ID" value="NZ_JAJIRN010000012.1"/>
</dbReference>
<feature type="transmembrane region" description="Helical" evidence="9">
    <location>
        <begin position="12"/>
        <end position="31"/>
    </location>
</feature>
<dbReference type="EMBL" id="JAJIRN010000012">
    <property type="protein sequence ID" value="MCV2371019.1"/>
    <property type="molecule type" value="Genomic_DNA"/>
</dbReference>
<feature type="transmembrane region" description="Helical" evidence="9">
    <location>
        <begin position="276"/>
        <end position="296"/>
    </location>
</feature>
<evidence type="ECO:0000313" key="11">
    <source>
        <dbReference type="Proteomes" id="UP001209701"/>
    </source>
</evidence>
<gene>
    <name evidence="10" type="ORF">LNV07_23270</name>
</gene>
<evidence type="ECO:0000256" key="4">
    <source>
        <dbReference type="ARBA" id="ARBA00022519"/>
    </source>
</evidence>